<proteinExistence type="inferred from homology"/>
<feature type="transmembrane region" description="Helical" evidence="7">
    <location>
        <begin position="379"/>
        <end position="396"/>
    </location>
</feature>
<feature type="transmembrane region" description="Helical" evidence="7">
    <location>
        <begin position="202"/>
        <end position="225"/>
    </location>
</feature>
<dbReference type="Proteomes" id="UP001278766">
    <property type="component" value="Unassembled WGS sequence"/>
</dbReference>
<gene>
    <name evidence="9" type="ORF">B0H64DRAFT_406565</name>
</gene>
<evidence type="ECO:0000256" key="3">
    <source>
        <dbReference type="ARBA" id="ARBA00022692"/>
    </source>
</evidence>
<evidence type="ECO:0000313" key="10">
    <source>
        <dbReference type="Proteomes" id="UP001278766"/>
    </source>
</evidence>
<dbReference type="GeneID" id="87841456"/>
<dbReference type="PANTHER" id="PTHR23501:SF193">
    <property type="entry name" value="MULTIDRUG TRANSPORTER, PUTATIVE (AFU_ORTHOLOGUE AFUA_8G00940)-RELATED"/>
    <property type="match status" value="1"/>
</dbReference>
<keyword evidence="3 7" id="KW-0812">Transmembrane</keyword>
<dbReference type="GO" id="GO:0005886">
    <property type="term" value="C:plasma membrane"/>
    <property type="evidence" value="ECO:0007669"/>
    <property type="project" value="TreeGrafter"/>
</dbReference>
<dbReference type="SUPFAM" id="SSF103473">
    <property type="entry name" value="MFS general substrate transporter"/>
    <property type="match status" value="1"/>
</dbReference>
<feature type="transmembrane region" description="Helical" evidence="7">
    <location>
        <begin position="116"/>
        <end position="136"/>
    </location>
</feature>
<feature type="transmembrane region" description="Helical" evidence="7">
    <location>
        <begin position="176"/>
        <end position="196"/>
    </location>
</feature>
<comment type="caution">
    <text evidence="9">The sequence shown here is derived from an EMBL/GenBank/DDBJ whole genome shotgun (WGS) entry which is preliminary data.</text>
</comment>
<feature type="transmembrane region" description="Helical" evidence="7">
    <location>
        <begin position="276"/>
        <end position="296"/>
    </location>
</feature>
<sequence length="568" mass="60934">MQEPLSDASKEATESNTTPPDAKSSTALGVVEDGTETAAVQQTMTGFPLYAVLVGICVGSFLMSIDVFIISTAIPSIMSDFRDTSNIAWYPAAYSLTTCALIPLAGKLSSILPLRWVYQAFFAVFLVGSVVCGAATSSNMFIVGRAIAGVGASGVATGGLNVVLAVSSPATRAMNMGLVSSMFALGIILAPIIGGAFTERVTWRWCFYVNLPAGAVTLASMFFFFRPRAIHAEQSLRERLKHLDLVGCVLFVPACFMVLMAMQWGGVRYPWNSPTVIGLFVGGGCLVLVFIAWQWYMAEYALIPGSVVKRRAVAVGCVFAFCQLGGLAVMSYYLPEWFQAVQGASPLESGVRVFPSVISQIVGILIVGVLAVRARYYNPWFFVGSLLMCIAASLYTTFTTFDTPSSEWIGLQVLQGLGVGLTMQVTTLILQQDLEGSPLLPVGVSLGLFSQYLGATVSQVIAGSIFNTYLREALRDAGLSPTQIGLLLQAGTGHVRETAERYFPDFAVPVLDAYNHAITRVYFVPVATSAVAFVVALFLRWRPVETGDGKEKQLSDQSNAQEKGESVP</sequence>
<feature type="transmembrane region" description="Helical" evidence="7">
    <location>
        <begin position="245"/>
        <end position="264"/>
    </location>
</feature>
<dbReference type="PROSITE" id="PS50850">
    <property type="entry name" value="MFS"/>
    <property type="match status" value="1"/>
</dbReference>
<evidence type="ECO:0000256" key="4">
    <source>
        <dbReference type="ARBA" id="ARBA00022989"/>
    </source>
</evidence>
<name>A0AAE0LPR0_9PEZI</name>
<dbReference type="Pfam" id="PF07690">
    <property type="entry name" value="MFS_1"/>
    <property type="match status" value="1"/>
</dbReference>
<dbReference type="Gene3D" id="1.20.1250.20">
    <property type="entry name" value="MFS general substrate transporter like domains"/>
    <property type="match status" value="2"/>
</dbReference>
<evidence type="ECO:0000313" key="9">
    <source>
        <dbReference type="EMBL" id="KAK3292399.1"/>
    </source>
</evidence>
<feature type="transmembrane region" description="Helical" evidence="7">
    <location>
        <begin position="312"/>
        <end position="333"/>
    </location>
</feature>
<comment type="subcellular location">
    <subcellularLocation>
        <location evidence="1">Membrane</location>
        <topology evidence="1">Multi-pass membrane protein</topology>
    </subcellularLocation>
</comment>
<dbReference type="RefSeq" id="XP_062655913.1">
    <property type="nucleotide sequence ID" value="XM_062804508.1"/>
</dbReference>
<dbReference type="InterPro" id="IPR020846">
    <property type="entry name" value="MFS_dom"/>
</dbReference>
<dbReference type="EMBL" id="JAUEPN010000007">
    <property type="protein sequence ID" value="KAK3292399.1"/>
    <property type="molecule type" value="Genomic_DNA"/>
</dbReference>
<feature type="transmembrane region" description="Helical" evidence="7">
    <location>
        <begin position="521"/>
        <end position="541"/>
    </location>
</feature>
<dbReference type="InterPro" id="IPR036259">
    <property type="entry name" value="MFS_trans_sf"/>
</dbReference>
<evidence type="ECO:0000256" key="2">
    <source>
        <dbReference type="ARBA" id="ARBA00007520"/>
    </source>
</evidence>
<feature type="transmembrane region" description="Helical" evidence="7">
    <location>
        <begin position="87"/>
        <end position="104"/>
    </location>
</feature>
<keyword evidence="4 7" id="KW-1133">Transmembrane helix</keyword>
<feature type="region of interest" description="Disordered" evidence="6">
    <location>
        <begin position="548"/>
        <end position="568"/>
    </location>
</feature>
<keyword evidence="5 7" id="KW-0472">Membrane</keyword>
<dbReference type="AlphaFoldDB" id="A0AAE0LPR0"/>
<dbReference type="PRINTS" id="PR01036">
    <property type="entry name" value="TCRTETB"/>
</dbReference>
<evidence type="ECO:0000256" key="5">
    <source>
        <dbReference type="ARBA" id="ARBA00023136"/>
    </source>
</evidence>
<keyword evidence="10" id="KW-1185">Reference proteome</keyword>
<feature type="transmembrane region" description="Helical" evidence="7">
    <location>
        <begin position="353"/>
        <end position="372"/>
    </location>
</feature>
<evidence type="ECO:0000256" key="1">
    <source>
        <dbReference type="ARBA" id="ARBA00004141"/>
    </source>
</evidence>
<feature type="compositionally biased region" description="Polar residues" evidence="6">
    <location>
        <begin position="14"/>
        <end position="26"/>
    </location>
</feature>
<feature type="transmembrane region" description="Helical" evidence="7">
    <location>
        <begin position="142"/>
        <end position="164"/>
    </location>
</feature>
<evidence type="ECO:0000259" key="8">
    <source>
        <dbReference type="PROSITE" id="PS50850"/>
    </source>
</evidence>
<evidence type="ECO:0000256" key="7">
    <source>
        <dbReference type="SAM" id="Phobius"/>
    </source>
</evidence>
<comment type="similarity">
    <text evidence="2">Belongs to the major facilitator superfamily. TCR/Tet family.</text>
</comment>
<dbReference type="CDD" id="cd17502">
    <property type="entry name" value="MFS_Azr1_MDR_like"/>
    <property type="match status" value="1"/>
</dbReference>
<protein>
    <submittedName>
        <fullName evidence="9">MFS transporter</fullName>
    </submittedName>
</protein>
<organism evidence="9 10">
    <name type="scientific">Chaetomium fimeti</name>
    <dbReference type="NCBI Taxonomy" id="1854472"/>
    <lineage>
        <taxon>Eukaryota</taxon>
        <taxon>Fungi</taxon>
        <taxon>Dikarya</taxon>
        <taxon>Ascomycota</taxon>
        <taxon>Pezizomycotina</taxon>
        <taxon>Sordariomycetes</taxon>
        <taxon>Sordariomycetidae</taxon>
        <taxon>Sordariales</taxon>
        <taxon>Chaetomiaceae</taxon>
        <taxon>Chaetomium</taxon>
    </lineage>
</organism>
<dbReference type="InterPro" id="IPR011701">
    <property type="entry name" value="MFS"/>
</dbReference>
<feature type="region of interest" description="Disordered" evidence="6">
    <location>
        <begin position="1"/>
        <end position="26"/>
    </location>
</feature>
<dbReference type="PANTHER" id="PTHR23501">
    <property type="entry name" value="MAJOR FACILITATOR SUPERFAMILY"/>
    <property type="match status" value="1"/>
</dbReference>
<reference evidence="9" key="2">
    <citation type="submission" date="2023-06" db="EMBL/GenBank/DDBJ databases">
        <authorList>
            <consortium name="Lawrence Berkeley National Laboratory"/>
            <person name="Haridas S."/>
            <person name="Hensen N."/>
            <person name="Bonometti L."/>
            <person name="Westerberg I."/>
            <person name="Brannstrom I.O."/>
            <person name="Guillou S."/>
            <person name="Cros-Aarteil S."/>
            <person name="Calhoun S."/>
            <person name="Kuo A."/>
            <person name="Mondo S."/>
            <person name="Pangilinan J."/>
            <person name="Riley R."/>
            <person name="Labutti K."/>
            <person name="Andreopoulos B."/>
            <person name="Lipzen A."/>
            <person name="Chen C."/>
            <person name="Yanf M."/>
            <person name="Daum C."/>
            <person name="Ng V."/>
            <person name="Clum A."/>
            <person name="Steindorff A."/>
            <person name="Ohm R."/>
            <person name="Martin F."/>
            <person name="Silar P."/>
            <person name="Natvig D."/>
            <person name="Lalanne C."/>
            <person name="Gautier V."/>
            <person name="Ament-Velasquez S.L."/>
            <person name="Kruys A."/>
            <person name="Hutchinson M.I."/>
            <person name="Powell A.J."/>
            <person name="Barry K."/>
            <person name="Miller A.N."/>
            <person name="Grigoriev I.V."/>
            <person name="Debuchy R."/>
            <person name="Gladieux P."/>
            <person name="Thoren M.H."/>
            <person name="Johannesson H."/>
        </authorList>
    </citation>
    <scope>NUCLEOTIDE SEQUENCE</scope>
    <source>
        <strain evidence="9">CBS 168.71</strain>
    </source>
</reference>
<accession>A0AAE0LPR0</accession>
<reference evidence="9" key="1">
    <citation type="journal article" date="2023" name="Mol. Phylogenet. Evol.">
        <title>Genome-scale phylogeny and comparative genomics of the fungal order Sordariales.</title>
        <authorList>
            <person name="Hensen N."/>
            <person name="Bonometti L."/>
            <person name="Westerberg I."/>
            <person name="Brannstrom I.O."/>
            <person name="Guillou S."/>
            <person name="Cros-Aarteil S."/>
            <person name="Calhoun S."/>
            <person name="Haridas S."/>
            <person name="Kuo A."/>
            <person name="Mondo S."/>
            <person name="Pangilinan J."/>
            <person name="Riley R."/>
            <person name="LaButti K."/>
            <person name="Andreopoulos B."/>
            <person name="Lipzen A."/>
            <person name="Chen C."/>
            <person name="Yan M."/>
            <person name="Daum C."/>
            <person name="Ng V."/>
            <person name="Clum A."/>
            <person name="Steindorff A."/>
            <person name="Ohm R.A."/>
            <person name="Martin F."/>
            <person name="Silar P."/>
            <person name="Natvig D.O."/>
            <person name="Lalanne C."/>
            <person name="Gautier V."/>
            <person name="Ament-Velasquez S.L."/>
            <person name="Kruys A."/>
            <person name="Hutchinson M.I."/>
            <person name="Powell A.J."/>
            <person name="Barry K."/>
            <person name="Miller A.N."/>
            <person name="Grigoriev I.V."/>
            <person name="Debuchy R."/>
            <person name="Gladieux P."/>
            <person name="Hiltunen Thoren M."/>
            <person name="Johannesson H."/>
        </authorList>
    </citation>
    <scope>NUCLEOTIDE SEQUENCE</scope>
    <source>
        <strain evidence="9">CBS 168.71</strain>
    </source>
</reference>
<dbReference type="GO" id="GO:0022857">
    <property type="term" value="F:transmembrane transporter activity"/>
    <property type="evidence" value="ECO:0007669"/>
    <property type="project" value="InterPro"/>
</dbReference>
<evidence type="ECO:0000256" key="6">
    <source>
        <dbReference type="SAM" id="MobiDB-lite"/>
    </source>
</evidence>
<feature type="transmembrane region" description="Helical" evidence="7">
    <location>
        <begin position="49"/>
        <end position="75"/>
    </location>
</feature>
<feature type="domain" description="Major facilitator superfamily (MFS) profile" evidence="8">
    <location>
        <begin position="52"/>
        <end position="544"/>
    </location>
</feature>